<dbReference type="AlphaFoldDB" id="A0A078GSW0"/>
<dbReference type="PaxDb" id="3708-A0A078GSW0"/>
<dbReference type="EMBL" id="LK032216">
    <property type="protein sequence ID" value="CDY28242.1"/>
    <property type="molecule type" value="Genomic_DNA"/>
</dbReference>
<evidence type="ECO:0000313" key="2">
    <source>
        <dbReference type="Proteomes" id="UP000028999"/>
    </source>
</evidence>
<keyword evidence="2" id="KW-1185">Reference proteome</keyword>
<reference evidence="1 2" key="1">
    <citation type="journal article" date="2014" name="Science">
        <title>Plant genetics. Early allopolyploid evolution in the post-Neolithic Brassica napus oilseed genome.</title>
        <authorList>
            <person name="Chalhoub B."/>
            <person name="Denoeud F."/>
            <person name="Liu S."/>
            <person name="Parkin I.A."/>
            <person name="Tang H."/>
            <person name="Wang X."/>
            <person name="Chiquet J."/>
            <person name="Belcram H."/>
            <person name="Tong C."/>
            <person name="Samans B."/>
            <person name="Correa M."/>
            <person name="Da Silva C."/>
            <person name="Just J."/>
            <person name="Falentin C."/>
            <person name="Koh C.S."/>
            <person name="Le Clainche I."/>
            <person name="Bernard M."/>
            <person name="Bento P."/>
            <person name="Noel B."/>
            <person name="Labadie K."/>
            <person name="Alberti A."/>
            <person name="Charles M."/>
            <person name="Arnaud D."/>
            <person name="Guo H."/>
            <person name="Daviaud C."/>
            <person name="Alamery S."/>
            <person name="Jabbari K."/>
            <person name="Zhao M."/>
            <person name="Edger P.P."/>
            <person name="Chelaifa H."/>
            <person name="Tack D."/>
            <person name="Lassalle G."/>
            <person name="Mestiri I."/>
            <person name="Schnel N."/>
            <person name="Le Paslier M.C."/>
            <person name="Fan G."/>
            <person name="Renault V."/>
            <person name="Bayer P.E."/>
            <person name="Golicz A.A."/>
            <person name="Manoli S."/>
            <person name="Lee T.H."/>
            <person name="Thi V.H."/>
            <person name="Chalabi S."/>
            <person name="Hu Q."/>
            <person name="Fan C."/>
            <person name="Tollenaere R."/>
            <person name="Lu Y."/>
            <person name="Battail C."/>
            <person name="Shen J."/>
            <person name="Sidebottom C.H."/>
            <person name="Wang X."/>
            <person name="Canaguier A."/>
            <person name="Chauveau A."/>
            <person name="Berard A."/>
            <person name="Deniot G."/>
            <person name="Guan M."/>
            <person name="Liu Z."/>
            <person name="Sun F."/>
            <person name="Lim Y.P."/>
            <person name="Lyons E."/>
            <person name="Town C.D."/>
            <person name="Bancroft I."/>
            <person name="Wang X."/>
            <person name="Meng J."/>
            <person name="Ma J."/>
            <person name="Pires J.C."/>
            <person name="King G.J."/>
            <person name="Brunel D."/>
            <person name="Delourme R."/>
            <person name="Renard M."/>
            <person name="Aury J.M."/>
            <person name="Adams K.L."/>
            <person name="Batley J."/>
            <person name="Snowdon R.J."/>
            <person name="Tost J."/>
            <person name="Edwards D."/>
            <person name="Zhou Y."/>
            <person name="Hua W."/>
            <person name="Sharpe A.G."/>
            <person name="Paterson A.H."/>
            <person name="Guan C."/>
            <person name="Wincker P."/>
        </authorList>
    </citation>
    <scope>NUCLEOTIDE SEQUENCE [LARGE SCALE GENOMIC DNA]</scope>
    <source>
        <strain evidence="2">cv. Darmor-bzh</strain>
    </source>
</reference>
<sequence length="77" mass="9111">MLHRGVVPTPIASAYCRAQSLGEKRMILPLERTCHYNELYYRSTLPILLADPLFCCFKLLSNLMWRNPDPIPFWNWK</sequence>
<evidence type="ECO:0000313" key="1">
    <source>
        <dbReference type="EMBL" id="CDY28242.1"/>
    </source>
</evidence>
<organism evidence="1 2">
    <name type="scientific">Brassica napus</name>
    <name type="common">Rape</name>
    <dbReference type="NCBI Taxonomy" id="3708"/>
    <lineage>
        <taxon>Eukaryota</taxon>
        <taxon>Viridiplantae</taxon>
        <taxon>Streptophyta</taxon>
        <taxon>Embryophyta</taxon>
        <taxon>Tracheophyta</taxon>
        <taxon>Spermatophyta</taxon>
        <taxon>Magnoliopsida</taxon>
        <taxon>eudicotyledons</taxon>
        <taxon>Gunneridae</taxon>
        <taxon>Pentapetalae</taxon>
        <taxon>rosids</taxon>
        <taxon>malvids</taxon>
        <taxon>Brassicales</taxon>
        <taxon>Brassicaceae</taxon>
        <taxon>Brassiceae</taxon>
        <taxon>Brassica</taxon>
    </lineage>
</organism>
<dbReference type="Proteomes" id="UP000028999">
    <property type="component" value="Unassembled WGS sequence"/>
</dbReference>
<gene>
    <name evidence="1" type="primary">BnaA01g06070D</name>
    <name evidence="1" type="ORF">GSBRNA2T00039975001</name>
</gene>
<name>A0A078GSW0_BRANA</name>
<dbReference type="Gramene" id="CDY28242">
    <property type="protein sequence ID" value="CDY28242"/>
    <property type="gene ID" value="GSBRNA2T00039975001"/>
</dbReference>
<proteinExistence type="predicted"/>
<accession>A0A078GSW0</accession>
<protein>
    <submittedName>
        <fullName evidence="1">BnaA01g06070D protein</fullName>
    </submittedName>
</protein>